<dbReference type="GO" id="GO:0003824">
    <property type="term" value="F:catalytic activity"/>
    <property type="evidence" value="ECO:0007669"/>
    <property type="project" value="UniProtKB-ARBA"/>
</dbReference>
<protein>
    <submittedName>
        <fullName evidence="3">Mandelate racemase</fullName>
    </submittedName>
</protein>
<organism evidence="3 4">
    <name type="scientific">Billgrantia endophytica</name>
    <dbReference type="NCBI Taxonomy" id="2033802"/>
    <lineage>
        <taxon>Bacteria</taxon>
        <taxon>Pseudomonadati</taxon>
        <taxon>Pseudomonadota</taxon>
        <taxon>Gammaproteobacteria</taxon>
        <taxon>Oceanospirillales</taxon>
        <taxon>Halomonadaceae</taxon>
        <taxon>Billgrantia</taxon>
    </lineage>
</organism>
<dbReference type="Pfam" id="PF13378">
    <property type="entry name" value="MR_MLE_C"/>
    <property type="match status" value="1"/>
</dbReference>
<dbReference type="InterPro" id="IPR013342">
    <property type="entry name" value="Mandelate_racemase_C"/>
</dbReference>
<dbReference type="OrthoDB" id="3725747at2"/>
<dbReference type="SMART" id="SM00922">
    <property type="entry name" value="MR_MLE"/>
    <property type="match status" value="1"/>
</dbReference>
<dbReference type="SUPFAM" id="SSF51604">
    <property type="entry name" value="Enolase C-terminal domain-like"/>
    <property type="match status" value="1"/>
</dbReference>
<feature type="domain" description="Mandelate racemase/muconate lactonizing enzyme C-terminal" evidence="2">
    <location>
        <begin position="143"/>
        <end position="239"/>
    </location>
</feature>
<dbReference type="RefSeq" id="WP_102654968.1">
    <property type="nucleotide sequence ID" value="NZ_PNRF01000039.1"/>
</dbReference>
<proteinExistence type="predicted"/>
<accession>A0A2N7TXQ0</accession>
<sequence>MTAIQGGEYESARDVRAARAYWLRVPLKVPYENALCRLESFDVMVIQLVDGEGRVGWGEACPVTGYSPETPEQAWRWIGEQLPRIVGAHPRRWHALLDASLAKYPFVVSAIHEGLSDLTRSPLLHRDDPPSVRLLGTVNTLDKQVAPDAALQLLDRGYTTLKVKVGYDPREDSERVCRIAEAVAGEAQLRLDANQGYSLEDAIGFARRVPADAVEVFEQPVPADRWDQLEAIGRLKLLPLMLDESIYDDSDIRRAATFDGVTAVKLKMSKSGGPRGLADQVALCRSLGLNVVVGNGVASDLGCFHEAVCYGQLGLDTAAEMNGFLKTTSSLLDTPLSMNQDSLELPNPRTVAVDEQRLLSLSIETREFP</sequence>
<dbReference type="SUPFAM" id="SSF54826">
    <property type="entry name" value="Enolase N-terminal domain-like"/>
    <property type="match status" value="1"/>
</dbReference>
<evidence type="ECO:0000313" key="4">
    <source>
        <dbReference type="Proteomes" id="UP000235803"/>
    </source>
</evidence>
<dbReference type="EMBL" id="PNRF01000039">
    <property type="protein sequence ID" value="PMR72968.1"/>
    <property type="molecule type" value="Genomic_DNA"/>
</dbReference>
<dbReference type="PANTHER" id="PTHR48073:SF2">
    <property type="entry name" value="O-SUCCINYLBENZOATE SYNTHASE"/>
    <property type="match status" value="1"/>
</dbReference>
<dbReference type="SFLD" id="SFLDS00001">
    <property type="entry name" value="Enolase"/>
    <property type="match status" value="1"/>
</dbReference>
<dbReference type="PANTHER" id="PTHR48073">
    <property type="entry name" value="O-SUCCINYLBENZOATE SYNTHASE-RELATED"/>
    <property type="match status" value="1"/>
</dbReference>
<comment type="caution">
    <text evidence="3">The sequence shown here is derived from an EMBL/GenBank/DDBJ whole genome shotgun (WGS) entry which is preliminary data.</text>
</comment>
<gene>
    <name evidence="3" type="ORF">C1H69_19020</name>
</gene>
<keyword evidence="4" id="KW-1185">Reference proteome</keyword>
<dbReference type="Proteomes" id="UP000235803">
    <property type="component" value="Unassembled WGS sequence"/>
</dbReference>
<dbReference type="GO" id="GO:0046872">
    <property type="term" value="F:metal ion binding"/>
    <property type="evidence" value="ECO:0007669"/>
    <property type="project" value="UniProtKB-KW"/>
</dbReference>
<evidence type="ECO:0000256" key="1">
    <source>
        <dbReference type="ARBA" id="ARBA00022723"/>
    </source>
</evidence>
<dbReference type="Gene3D" id="3.20.20.120">
    <property type="entry name" value="Enolase-like C-terminal domain"/>
    <property type="match status" value="1"/>
</dbReference>
<dbReference type="InterPro" id="IPR029017">
    <property type="entry name" value="Enolase-like_N"/>
</dbReference>
<dbReference type="SFLD" id="SFLDG00180">
    <property type="entry name" value="muconate_cycloisomerase"/>
    <property type="match status" value="1"/>
</dbReference>
<keyword evidence="1" id="KW-0479">Metal-binding</keyword>
<name>A0A2N7TXQ0_9GAMM</name>
<evidence type="ECO:0000313" key="3">
    <source>
        <dbReference type="EMBL" id="PMR72968.1"/>
    </source>
</evidence>
<evidence type="ECO:0000259" key="2">
    <source>
        <dbReference type="SMART" id="SM00922"/>
    </source>
</evidence>
<dbReference type="Gene3D" id="3.30.390.10">
    <property type="entry name" value="Enolase-like, N-terminal domain"/>
    <property type="match status" value="1"/>
</dbReference>
<dbReference type="InterPro" id="IPR036849">
    <property type="entry name" value="Enolase-like_C_sf"/>
</dbReference>
<reference evidence="3 4" key="1">
    <citation type="submission" date="2018-01" db="EMBL/GenBank/DDBJ databases">
        <title>Halomonas endophytica sp. nov., isolated from storage liquid in the stems of Populus euphratica.</title>
        <authorList>
            <person name="Chen C."/>
        </authorList>
    </citation>
    <scope>NUCLEOTIDE SEQUENCE [LARGE SCALE GENOMIC DNA]</scope>
    <source>
        <strain evidence="3 4">MC28</strain>
    </source>
</reference>
<dbReference type="InterPro" id="IPR029065">
    <property type="entry name" value="Enolase_C-like"/>
</dbReference>
<dbReference type="AlphaFoldDB" id="A0A2N7TXQ0"/>